<sequence>MWSRKATALAGCGAFLSLSGLVLLNYLFISVGIVMLSFLFLASFLNLWMPRVTVERTISSENIFEDGELEVGFTLRNRGLLGGFVEIYDEVPPQARLARGSNYTLLYLKGRQEVSFAYTVRMPLRGHYHLGPVRLRVKDAFDLFYNERHEPALEPFSVFPRIEPLESEILGGKNPKLYQGAMPIYSIGEGSQFYSLREFLPGDSMRKVNWKALARTGRMMVNETERENIIDIYMLLDARGVSGVGTPVDNPLEMCCRAAASFADQLLRSRNNIALTVYGSRTATVHLGRGETQLFRILTALADAKAEGELPLKLVIQDLLPYIPSGSPIILFSALDNDPSLAEAFTLALTRGYALTVVSPSSIDLEAATGRIPAGPETVARMERENMVTELRSWGVHIGDWKPGDPVNMALARAQQ</sequence>
<feature type="domain" description="DUF58" evidence="2">
    <location>
        <begin position="196"/>
        <end position="308"/>
    </location>
</feature>
<evidence type="ECO:0000259" key="2">
    <source>
        <dbReference type="Pfam" id="PF01882"/>
    </source>
</evidence>
<dbReference type="AlphaFoldDB" id="A0A075GU05"/>
<dbReference type="Pfam" id="PF01882">
    <property type="entry name" value="DUF58"/>
    <property type="match status" value="1"/>
</dbReference>
<evidence type="ECO:0000256" key="1">
    <source>
        <dbReference type="SAM" id="Phobius"/>
    </source>
</evidence>
<accession>A0A075GU05</accession>
<keyword evidence="1" id="KW-1133">Transmembrane helix</keyword>
<dbReference type="PANTHER" id="PTHR34351:SF2">
    <property type="entry name" value="DUF58 DOMAIN-CONTAINING PROTEIN"/>
    <property type="match status" value="1"/>
</dbReference>
<evidence type="ECO:0000313" key="3">
    <source>
        <dbReference type="EMBL" id="AIF07396.1"/>
    </source>
</evidence>
<proteinExistence type="predicted"/>
<dbReference type="InterPro" id="IPR002881">
    <property type="entry name" value="DUF58"/>
</dbReference>
<name>A0A075GU05_9EURY</name>
<feature type="transmembrane region" description="Helical" evidence="1">
    <location>
        <begin position="30"/>
        <end position="49"/>
    </location>
</feature>
<keyword evidence="1" id="KW-0472">Membrane</keyword>
<protein>
    <submittedName>
        <fullName evidence="3">Hypothetical conserved protein (Some members containing a von Willebrand factor type A (VWA) domain)</fullName>
    </submittedName>
</protein>
<dbReference type="PANTHER" id="PTHR34351">
    <property type="entry name" value="SLR1927 PROTEIN-RELATED"/>
    <property type="match status" value="1"/>
</dbReference>
<dbReference type="EMBL" id="KF900800">
    <property type="protein sequence ID" value="AIF07396.1"/>
    <property type="molecule type" value="Genomic_DNA"/>
</dbReference>
<keyword evidence="1" id="KW-0812">Transmembrane</keyword>
<reference evidence="3" key="1">
    <citation type="journal article" date="2014" name="Genome Biol. Evol.">
        <title>Pangenome evidence for extensive interdomain horizontal transfer affecting lineage core and shell genes in uncultured planktonic thaumarchaeota and euryarchaeota.</title>
        <authorList>
            <person name="Deschamps P."/>
            <person name="Zivanovic Y."/>
            <person name="Moreira D."/>
            <person name="Rodriguez-Valera F."/>
            <person name="Lopez-Garcia P."/>
        </authorList>
    </citation>
    <scope>NUCLEOTIDE SEQUENCE</scope>
</reference>
<organism evidence="3">
    <name type="scientific">uncultured marine group II/III euryarchaeote KM3_202_G05</name>
    <dbReference type="NCBI Taxonomy" id="1457978"/>
    <lineage>
        <taxon>Archaea</taxon>
        <taxon>Methanobacteriati</taxon>
        <taxon>Methanobacteriota</taxon>
        <taxon>environmental samples</taxon>
    </lineage>
</organism>